<evidence type="ECO:0000313" key="2">
    <source>
        <dbReference type="EMBL" id="KRH94286.1"/>
    </source>
</evidence>
<dbReference type="VEuPathDB" id="MicrosporidiaDB:M153_307000192"/>
<protein>
    <submittedName>
        <fullName evidence="2">Uncharacterized protein</fullName>
    </submittedName>
</protein>
<proteinExistence type="predicted"/>
<organism evidence="2 3">
    <name type="scientific">Pseudoloma neurophilia</name>
    <dbReference type="NCBI Taxonomy" id="146866"/>
    <lineage>
        <taxon>Eukaryota</taxon>
        <taxon>Fungi</taxon>
        <taxon>Fungi incertae sedis</taxon>
        <taxon>Microsporidia</taxon>
        <taxon>Pseudoloma</taxon>
    </lineage>
</organism>
<sequence length="61" mass="6957">MSTVQPLNNKRNHYNPSSSLSPSGHVSMIRKNVMINLNNIIMFESDINEQKKNSDEVIEVI</sequence>
<accession>A0A0R0M3X4</accession>
<gene>
    <name evidence="2" type="ORF">M153_307000192</name>
</gene>
<evidence type="ECO:0000313" key="3">
    <source>
        <dbReference type="Proteomes" id="UP000051530"/>
    </source>
</evidence>
<dbReference type="Proteomes" id="UP000051530">
    <property type="component" value="Unassembled WGS sequence"/>
</dbReference>
<feature type="region of interest" description="Disordered" evidence="1">
    <location>
        <begin position="1"/>
        <end position="25"/>
    </location>
</feature>
<evidence type="ECO:0000256" key="1">
    <source>
        <dbReference type="SAM" id="MobiDB-lite"/>
    </source>
</evidence>
<comment type="caution">
    <text evidence="2">The sequence shown here is derived from an EMBL/GenBank/DDBJ whole genome shotgun (WGS) entry which is preliminary data.</text>
</comment>
<dbReference type="AlphaFoldDB" id="A0A0R0M3X4"/>
<keyword evidence="3" id="KW-1185">Reference proteome</keyword>
<reference evidence="2 3" key="1">
    <citation type="submission" date="2015-07" db="EMBL/GenBank/DDBJ databases">
        <title>The genome of Pseudoloma neurophilia, a relevant intracellular parasite of the zebrafish.</title>
        <authorList>
            <person name="Ndikumana S."/>
            <person name="Pelin A."/>
            <person name="Sanders J."/>
            <person name="Corradi N."/>
        </authorList>
    </citation>
    <scope>NUCLEOTIDE SEQUENCE [LARGE SCALE GENOMIC DNA]</scope>
    <source>
        <strain evidence="2 3">MK1</strain>
    </source>
</reference>
<name>A0A0R0M3X4_9MICR</name>
<dbReference type="EMBL" id="LGUB01000100">
    <property type="protein sequence ID" value="KRH94286.1"/>
    <property type="molecule type" value="Genomic_DNA"/>
</dbReference>